<dbReference type="EMBL" id="CP133720">
    <property type="protein sequence ID" value="WMW80576.1"/>
    <property type="molecule type" value="Genomic_DNA"/>
</dbReference>
<keyword evidence="5" id="KW-1185">Reference proteome</keyword>
<evidence type="ECO:0000256" key="1">
    <source>
        <dbReference type="ARBA" id="ARBA00022801"/>
    </source>
</evidence>
<evidence type="ECO:0000313" key="4">
    <source>
        <dbReference type="EMBL" id="WMW80576.1"/>
    </source>
</evidence>
<evidence type="ECO:0000313" key="5">
    <source>
        <dbReference type="Proteomes" id="UP001181355"/>
    </source>
</evidence>
<dbReference type="GO" id="GO:0016787">
    <property type="term" value="F:hydrolase activity"/>
    <property type="evidence" value="ECO:0007669"/>
    <property type="project" value="UniProtKB-KW"/>
</dbReference>
<keyword evidence="1 4" id="KW-0378">Hydrolase</keyword>
<feature type="signal peptide" evidence="2">
    <location>
        <begin position="1"/>
        <end position="21"/>
    </location>
</feature>
<keyword evidence="2" id="KW-0732">Signal</keyword>
<sequence length="650" mass="73408">MIRATLLSLACIFASPAVTYASDKTIPIENFVLEDQYSQPKLSPDGKFLALVVRMPIKDRYVPTIVVYSLPDMKQQSAVRMPVFEVPSQLMWASNTRLIVTKAKEVGSAEQPYLTGEVFAMDYNGEHQDYLFGHDMLTSYRHARYDDTGSYAILSGTPNKKNGHIYVTAHTWKGENTTFYDIDAKSGFRKLVAKIDLPDATFVLQNNGVARFAYGSDKENFLVLYKYNDAKDDWVKVDRDDDNGILSPFGFTEDDKEFYAFYRANGAPPKLVRQNLETGARTVIFESQDGSLDISMESYRSDLPFLWASNVGIPKPLYLDPNSAEAKQHQLLSSKFAGNFVRFINYTEDGSKLLFSVESDREPGSYFIFDKTTGRAYPLFANRESLDPDRMSERRPITYTSRDGSKIHGYLTTPRDHNPAKKMPLIVLPHGGPHGIYDDWFFDTNAQFLASRGYGVLQVNFRGSGGRGQAFERSGYRKWGSEIQDDILDGVQWAIKEANVDADRMCTFGASFGGYSALMLTVREPNLFKCAVGYVGVYDLNLMFTSEEAKNQRFLATMTRYLGTDKEQLDAFSPAKHAAQIKVPVFLAHGMDDTRATFNHAEAMRAALIKVGRPPEWMAVPNEGHGFYNTKNRMEFYQRLEAFLAKHLGQ</sequence>
<evidence type="ECO:0000259" key="3">
    <source>
        <dbReference type="Pfam" id="PF00326"/>
    </source>
</evidence>
<protein>
    <submittedName>
        <fullName evidence="4">S9 family peptidase</fullName>
        <ecNumber evidence="4">3.4.-.-</ecNumber>
    </submittedName>
</protein>
<dbReference type="Proteomes" id="UP001181355">
    <property type="component" value="Chromosome"/>
</dbReference>
<dbReference type="Pfam" id="PF00326">
    <property type="entry name" value="Peptidase_S9"/>
    <property type="match status" value="1"/>
</dbReference>
<dbReference type="SUPFAM" id="SSF53474">
    <property type="entry name" value="alpha/beta-Hydrolases"/>
    <property type="match status" value="1"/>
</dbReference>
<dbReference type="InterPro" id="IPR029058">
    <property type="entry name" value="AB_hydrolase_fold"/>
</dbReference>
<name>A0ABY9RKK5_9BURK</name>
<dbReference type="InterPro" id="IPR001375">
    <property type="entry name" value="Peptidase_S9_cat"/>
</dbReference>
<proteinExistence type="predicted"/>
<gene>
    <name evidence="4" type="ORF">RF679_18345</name>
</gene>
<evidence type="ECO:0000256" key="2">
    <source>
        <dbReference type="SAM" id="SignalP"/>
    </source>
</evidence>
<dbReference type="RefSeq" id="WP_309482068.1">
    <property type="nucleotide sequence ID" value="NZ_CP133720.1"/>
</dbReference>
<feature type="chain" id="PRO_5047116868" evidence="2">
    <location>
        <begin position="22"/>
        <end position="650"/>
    </location>
</feature>
<dbReference type="PANTHER" id="PTHR42776">
    <property type="entry name" value="SERINE PEPTIDASE S9 FAMILY MEMBER"/>
    <property type="match status" value="1"/>
</dbReference>
<accession>A0ABY9RKK5</accession>
<dbReference type="PANTHER" id="PTHR42776:SF27">
    <property type="entry name" value="DIPEPTIDYL PEPTIDASE FAMILY MEMBER 6"/>
    <property type="match status" value="1"/>
</dbReference>
<organism evidence="4 5">
    <name type="scientific">Undibacterium cyanobacteriorum</name>
    <dbReference type="NCBI Taxonomy" id="3073561"/>
    <lineage>
        <taxon>Bacteria</taxon>
        <taxon>Pseudomonadati</taxon>
        <taxon>Pseudomonadota</taxon>
        <taxon>Betaproteobacteria</taxon>
        <taxon>Burkholderiales</taxon>
        <taxon>Oxalobacteraceae</taxon>
        <taxon>Undibacterium</taxon>
    </lineage>
</organism>
<dbReference type="SUPFAM" id="SSF82171">
    <property type="entry name" value="DPP6 N-terminal domain-like"/>
    <property type="match status" value="1"/>
</dbReference>
<feature type="domain" description="Peptidase S9 prolyl oligopeptidase catalytic" evidence="3">
    <location>
        <begin position="441"/>
        <end position="649"/>
    </location>
</feature>
<reference evidence="4" key="1">
    <citation type="submission" date="2023-09" db="EMBL/GenBank/DDBJ databases">
        <title>Undibacterium sp. 20NA77.5 isolated from freshwater.</title>
        <authorList>
            <person name="Le V."/>
            <person name="Ko S.-R."/>
            <person name="Ahn C.-Y."/>
            <person name="Oh H.-M."/>
        </authorList>
    </citation>
    <scope>NUCLEOTIDE SEQUENCE</scope>
    <source>
        <strain evidence="4">20NA77.5</strain>
    </source>
</reference>
<dbReference type="Gene3D" id="3.40.50.1820">
    <property type="entry name" value="alpha/beta hydrolase"/>
    <property type="match status" value="1"/>
</dbReference>
<dbReference type="EC" id="3.4.-.-" evidence="4"/>